<comment type="similarity">
    <text evidence="2">Belongs to the TamA family.</text>
</comment>
<protein>
    <recommendedName>
        <fullName evidence="3">Translocation and assembly module subunit TamA</fullName>
    </recommendedName>
    <alternativeName>
        <fullName evidence="9">Autotransporter assembly factor TamA</fullName>
    </alternativeName>
</protein>
<dbReference type="InterPro" id="IPR035243">
    <property type="entry name" value="TamA_POTRA_Dom_1"/>
</dbReference>
<evidence type="ECO:0000256" key="5">
    <source>
        <dbReference type="ARBA" id="ARBA00022692"/>
    </source>
</evidence>
<evidence type="ECO:0000256" key="10">
    <source>
        <dbReference type="ARBA" id="ARBA00093548"/>
    </source>
</evidence>
<evidence type="ECO:0000256" key="1">
    <source>
        <dbReference type="ARBA" id="ARBA00004442"/>
    </source>
</evidence>
<dbReference type="RefSeq" id="WP_280579633.1">
    <property type="nucleotide sequence ID" value="NZ_JARXRO010000020.1"/>
</dbReference>
<comment type="subunit">
    <text evidence="10">Interacts with TamB to form the translocation and assembly module (TAM).</text>
</comment>
<gene>
    <name evidence="15" type="ORF">QFW81_13995</name>
</gene>
<dbReference type="Proteomes" id="UP001156873">
    <property type="component" value="Unassembled WGS sequence"/>
</dbReference>
<evidence type="ECO:0000259" key="14">
    <source>
        <dbReference type="Pfam" id="PF17243"/>
    </source>
</evidence>
<name>A0ABT6JWF6_9GAMM</name>
<keyword evidence="6 11" id="KW-0732">Signal</keyword>
<keyword evidence="7" id="KW-0472">Membrane</keyword>
<dbReference type="InterPro" id="IPR039910">
    <property type="entry name" value="D15-like"/>
</dbReference>
<keyword evidence="4" id="KW-1134">Transmembrane beta strand</keyword>
<dbReference type="InterPro" id="IPR010827">
    <property type="entry name" value="BamA/TamA_POTRA"/>
</dbReference>
<proteinExistence type="inferred from homology"/>
<accession>A0ABT6JWF6</accession>
<dbReference type="Gene3D" id="3.10.20.310">
    <property type="entry name" value="membrane protein fhac"/>
    <property type="match status" value="3"/>
</dbReference>
<dbReference type="Pfam" id="PF01103">
    <property type="entry name" value="Omp85"/>
    <property type="match status" value="1"/>
</dbReference>
<reference evidence="15 16" key="1">
    <citation type="submission" date="2023-04" db="EMBL/GenBank/DDBJ databases">
        <title>Luteimonas sp. M1R5S59.</title>
        <authorList>
            <person name="Sun J.-Q."/>
        </authorList>
    </citation>
    <scope>NUCLEOTIDE SEQUENCE [LARGE SCALE GENOMIC DNA]</scope>
    <source>
        <strain evidence="15 16">M1R5S59</strain>
    </source>
</reference>
<sequence>MRLPHRIFLAALCLFASGTAHAVEVGQVTILGLDEEMTENVRVSLSLVDSVGQDVSGRRMAYLVRTAEEEAREALEPFGFYSPGIEVERNRVNGSVSVTIRVDPGEPVRVRNNDIAIIGEGGQDRYLQDDIDAFIPSDGAVFNHADYEASKIRISRRLTERGYFDADFSSRRVEVTRAEQAADVELVWTSGDRYDMGPTTFEQERTIVRDDLLRNLVYWEEGDYYHQGRLDRLRTSLTRLDYFGDIEITPEPENAVDKRVPVTVRLTPAKRSIYTAGLSYGTDSGAGVRLGVERRYVNTRGHKALAQLDYAQKRKTLTLQYRIPAFAWRDGWYTISAQAYDEQTDYIDTRKLELVGSRSGEFNRHLTLTASIHALRERWLYYVADDGEGALSEPDYRYATFTYPSVRADYVNVDDRVFPRGGIGGSLTLRGGLDGAGSDASFVQVHARASTFKGIGENSRLIIRGEAGYTSTSALVDLPPSLRFYAGGDRSIRGYEWREVGPRIETDEGLYSTGARNVLTASVEFEHYFLGPWGAAVFVDSGSAFDGTSPDWRTGVGVGARWRSPVGPVKIDIARGLDDPDSPFTLGLSIGAEF</sequence>
<evidence type="ECO:0000256" key="4">
    <source>
        <dbReference type="ARBA" id="ARBA00022452"/>
    </source>
</evidence>
<organism evidence="15 16">
    <name type="scientific">Luteimonas kalidii</name>
    <dbReference type="NCBI Taxonomy" id="3042025"/>
    <lineage>
        <taxon>Bacteria</taxon>
        <taxon>Pseudomonadati</taxon>
        <taxon>Pseudomonadota</taxon>
        <taxon>Gammaproteobacteria</taxon>
        <taxon>Lysobacterales</taxon>
        <taxon>Lysobacteraceae</taxon>
        <taxon>Luteimonas</taxon>
    </lineage>
</organism>
<evidence type="ECO:0000256" key="6">
    <source>
        <dbReference type="ARBA" id="ARBA00022729"/>
    </source>
</evidence>
<evidence type="ECO:0000313" key="16">
    <source>
        <dbReference type="Proteomes" id="UP001156873"/>
    </source>
</evidence>
<dbReference type="EMBL" id="JARXRO010000020">
    <property type="protein sequence ID" value="MDH5835024.1"/>
    <property type="molecule type" value="Genomic_DNA"/>
</dbReference>
<keyword evidence="8" id="KW-0998">Cell outer membrane</keyword>
<keyword evidence="16" id="KW-1185">Reference proteome</keyword>
<feature type="signal peptide" evidence="11">
    <location>
        <begin position="1"/>
        <end position="22"/>
    </location>
</feature>
<dbReference type="Pfam" id="PF17243">
    <property type="entry name" value="POTRA_TamA_1"/>
    <property type="match status" value="1"/>
</dbReference>
<feature type="domain" description="Bacterial surface antigen (D15)" evidence="12">
    <location>
        <begin position="300"/>
        <end position="582"/>
    </location>
</feature>
<feature type="domain" description="TamA POTRA" evidence="14">
    <location>
        <begin position="28"/>
        <end position="104"/>
    </location>
</feature>
<evidence type="ECO:0000313" key="15">
    <source>
        <dbReference type="EMBL" id="MDH5835024.1"/>
    </source>
</evidence>
<keyword evidence="5" id="KW-0812">Transmembrane</keyword>
<feature type="domain" description="POTRA" evidence="13">
    <location>
        <begin position="201"/>
        <end position="267"/>
    </location>
</feature>
<dbReference type="Gene3D" id="2.40.160.50">
    <property type="entry name" value="membrane protein fhac: a member of the omp85/tpsb transporter family"/>
    <property type="match status" value="1"/>
</dbReference>
<evidence type="ECO:0000259" key="12">
    <source>
        <dbReference type="Pfam" id="PF01103"/>
    </source>
</evidence>
<evidence type="ECO:0000256" key="11">
    <source>
        <dbReference type="SAM" id="SignalP"/>
    </source>
</evidence>
<evidence type="ECO:0000256" key="9">
    <source>
        <dbReference type="ARBA" id="ARBA00033063"/>
    </source>
</evidence>
<evidence type="ECO:0000256" key="8">
    <source>
        <dbReference type="ARBA" id="ARBA00023237"/>
    </source>
</evidence>
<evidence type="ECO:0000256" key="7">
    <source>
        <dbReference type="ARBA" id="ARBA00023136"/>
    </source>
</evidence>
<feature type="domain" description="POTRA" evidence="13">
    <location>
        <begin position="115"/>
        <end position="179"/>
    </location>
</feature>
<dbReference type="PANTHER" id="PTHR12815">
    <property type="entry name" value="SORTING AND ASSEMBLY MACHINERY SAMM50 PROTEIN FAMILY MEMBER"/>
    <property type="match status" value="1"/>
</dbReference>
<dbReference type="InterPro" id="IPR000184">
    <property type="entry name" value="Bac_surfAg_D15"/>
</dbReference>
<comment type="caution">
    <text evidence="15">The sequence shown here is derived from an EMBL/GenBank/DDBJ whole genome shotgun (WGS) entry which is preliminary data.</text>
</comment>
<evidence type="ECO:0000259" key="13">
    <source>
        <dbReference type="Pfam" id="PF07244"/>
    </source>
</evidence>
<feature type="chain" id="PRO_5047491966" description="Translocation and assembly module subunit TamA" evidence="11">
    <location>
        <begin position="23"/>
        <end position="594"/>
    </location>
</feature>
<evidence type="ECO:0000256" key="3">
    <source>
        <dbReference type="ARBA" id="ARBA00015419"/>
    </source>
</evidence>
<dbReference type="PANTHER" id="PTHR12815:SF47">
    <property type="entry name" value="TRANSLOCATION AND ASSEMBLY MODULE SUBUNIT TAMA"/>
    <property type="match status" value="1"/>
</dbReference>
<evidence type="ECO:0000256" key="2">
    <source>
        <dbReference type="ARBA" id="ARBA00010248"/>
    </source>
</evidence>
<comment type="subcellular location">
    <subcellularLocation>
        <location evidence="1">Cell outer membrane</location>
    </subcellularLocation>
</comment>
<dbReference type="Pfam" id="PF07244">
    <property type="entry name" value="POTRA"/>
    <property type="match status" value="2"/>
</dbReference>